<name>A0A2W2AZ61_9BACT</name>
<evidence type="ECO:0000313" key="2">
    <source>
        <dbReference type="Proteomes" id="UP000248745"/>
    </source>
</evidence>
<proteinExistence type="predicted"/>
<dbReference type="Proteomes" id="UP000248745">
    <property type="component" value="Unassembled WGS sequence"/>
</dbReference>
<protein>
    <submittedName>
        <fullName evidence="1">Glycosyl transferase</fullName>
    </submittedName>
</protein>
<dbReference type="Pfam" id="PF13528">
    <property type="entry name" value="Glyco_trans_1_3"/>
    <property type="match status" value="1"/>
</dbReference>
<dbReference type="SUPFAM" id="SSF53756">
    <property type="entry name" value="UDP-Glycosyltransferase/glycogen phosphorylase"/>
    <property type="match status" value="1"/>
</dbReference>
<dbReference type="AlphaFoldDB" id="A0A2W2AZ61"/>
<sequence length="342" mass="38740">MNILFAIQGTGNGHLSRARDVYPELCRYGNVDVLISGIQADVEVPFPVKYKFYGLSFIFGNHGGVDLWQTAKSMKLPRLIRDISSLPVRDYDLVINDFEPVSAWACKMKKVPCIALSHQSAVLDKKVPLPDEHDRFGMLVLRRYAPYTAAYGFHFRSFSRDIYTPVIRKEVRELAATNEGHITVYLPAYNDHDLIQHLSRFEEVEWQVFSKHNKEAFSHKNVHISPIENKAFIKSMASSNGVLLGAGFEGPAEAMFLGKKIMVIPMQNQYEQQCNAAALANMGIPVIKSLSRKYYDRIRLWLSAGKVLRVDYPDQTAQIIDRIILEHATIAGNEKAQLGLLR</sequence>
<evidence type="ECO:0000313" key="1">
    <source>
        <dbReference type="EMBL" id="PZF72958.1"/>
    </source>
</evidence>
<reference evidence="1 2" key="1">
    <citation type="submission" date="2018-06" db="EMBL/GenBank/DDBJ databases">
        <title>Mucibacter soli gen. nov., sp. nov., a new member of the family Chitinophagaceae producing mucin.</title>
        <authorList>
            <person name="Kim M.-K."/>
            <person name="Park S."/>
            <person name="Kim T.-S."/>
            <person name="Joung Y."/>
            <person name="Han J.-H."/>
            <person name="Kim S.B."/>
        </authorList>
    </citation>
    <scope>NUCLEOTIDE SEQUENCE [LARGE SCALE GENOMIC DNA]</scope>
    <source>
        <strain evidence="1 2">R1-15</strain>
    </source>
</reference>
<dbReference type="EMBL" id="QKTW01000016">
    <property type="protein sequence ID" value="PZF72958.1"/>
    <property type="molecule type" value="Genomic_DNA"/>
</dbReference>
<dbReference type="RefSeq" id="WP_110998990.1">
    <property type="nucleotide sequence ID" value="NZ_QKTW01000016.1"/>
</dbReference>
<gene>
    <name evidence="1" type="ORF">DN068_11140</name>
</gene>
<keyword evidence="1" id="KW-0808">Transferase</keyword>
<dbReference type="OrthoDB" id="9793805at2"/>
<keyword evidence="2" id="KW-1185">Reference proteome</keyword>
<dbReference type="GO" id="GO:0016740">
    <property type="term" value="F:transferase activity"/>
    <property type="evidence" value="ECO:0007669"/>
    <property type="project" value="UniProtKB-KW"/>
</dbReference>
<organism evidence="1 2">
    <name type="scientific">Taibaiella soli</name>
    <dbReference type="NCBI Taxonomy" id="1649169"/>
    <lineage>
        <taxon>Bacteria</taxon>
        <taxon>Pseudomonadati</taxon>
        <taxon>Bacteroidota</taxon>
        <taxon>Chitinophagia</taxon>
        <taxon>Chitinophagales</taxon>
        <taxon>Chitinophagaceae</taxon>
        <taxon>Taibaiella</taxon>
    </lineage>
</organism>
<comment type="caution">
    <text evidence="1">The sequence shown here is derived from an EMBL/GenBank/DDBJ whole genome shotgun (WGS) entry which is preliminary data.</text>
</comment>
<accession>A0A2W2AZ61</accession>